<dbReference type="Proteomes" id="UP000018004">
    <property type="component" value="Unassembled WGS sequence"/>
</dbReference>
<dbReference type="InterPro" id="IPR001769">
    <property type="entry name" value="Gingipain"/>
</dbReference>
<feature type="domain" description="Gingipain" evidence="3">
    <location>
        <begin position="539"/>
        <end position="921"/>
    </location>
</feature>
<evidence type="ECO:0000256" key="2">
    <source>
        <dbReference type="SAM" id="SignalP"/>
    </source>
</evidence>
<keyword evidence="5" id="KW-1185">Reference proteome</keyword>
<dbReference type="GO" id="GO:0008234">
    <property type="term" value="F:cysteine-type peptidase activity"/>
    <property type="evidence" value="ECO:0007669"/>
    <property type="project" value="InterPro"/>
</dbReference>
<dbReference type="PATRIC" id="fig|1341181.4.peg.2061"/>
<evidence type="ECO:0000259" key="3">
    <source>
        <dbReference type="Pfam" id="PF01364"/>
    </source>
</evidence>
<dbReference type="OrthoDB" id="9809780at2"/>
<organism evidence="4 5">
    <name type="scientific">Flavobacterium limnosediminis JC2902</name>
    <dbReference type="NCBI Taxonomy" id="1341181"/>
    <lineage>
        <taxon>Bacteria</taxon>
        <taxon>Pseudomonadati</taxon>
        <taxon>Bacteroidota</taxon>
        <taxon>Flavobacteriia</taxon>
        <taxon>Flavobacteriales</taxon>
        <taxon>Flavobacteriaceae</taxon>
        <taxon>Flavobacterium</taxon>
    </lineage>
</organism>
<dbReference type="SUPFAM" id="SSF52129">
    <property type="entry name" value="Caspase-like"/>
    <property type="match status" value="1"/>
</dbReference>
<dbReference type="InterPro" id="IPR029030">
    <property type="entry name" value="Caspase-like_dom_sf"/>
</dbReference>
<dbReference type="eggNOG" id="COG1572">
    <property type="taxonomic scope" value="Bacteria"/>
</dbReference>
<dbReference type="EMBL" id="AVGG01000011">
    <property type="protein sequence ID" value="ESU27392.1"/>
    <property type="molecule type" value="Genomic_DNA"/>
</dbReference>
<dbReference type="CDD" id="cd02258">
    <property type="entry name" value="Peptidase_C25_N"/>
    <property type="match status" value="1"/>
</dbReference>
<evidence type="ECO:0000313" key="5">
    <source>
        <dbReference type="Proteomes" id="UP000018004"/>
    </source>
</evidence>
<dbReference type="STRING" id="1341181.FLJC2902T_20970"/>
<evidence type="ECO:0000313" key="4">
    <source>
        <dbReference type="EMBL" id="ESU27392.1"/>
    </source>
</evidence>
<dbReference type="Gene3D" id="3.40.50.1460">
    <property type="match status" value="1"/>
</dbReference>
<gene>
    <name evidence="4" type="ORF">FLJC2902T_20970</name>
</gene>
<feature type="chain" id="PRO_5004750822" description="Gingipain domain-containing protein" evidence="2">
    <location>
        <begin position="19"/>
        <end position="1303"/>
    </location>
</feature>
<accession>V6SMD3</accession>
<dbReference type="InterPro" id="IPR029031">
    <property type="entry name" value="Gingipain_N_sf"/>
</dbReference>
<dbReference type="Gene3D" id="2.60.40.4070">
    <property type="match status" value="1"/>
</dbReference>
<evidence type="ECO:0000256" key="1">
    <source>
        <dbReference type="ARBA" id="ARBA00022729"/>
    </source>
</evidence>
<proteinExistence type="predicted"/>
<reference evidence="4 5" key="1">
    <citation type="submission" date="2013-08" db="EMBL/GenBank/DDBJ databases">
        <title>Flavobacterium limnosediminis JC2902 genome sequencing.</title>
        <authorList>
            <person name="Lee K."/>
            <person name="Yi H."/>
            <person name="Park S."/>
            <person name="Chun J."/>
        </authorList>
    </citation>
    <scope>NUCLEOTIDE SEQUENCE [LARGE SCALE GENOMIC DNA]</scope>
    <source>
        <strain evidence="4 5">JC2902</strain>
    </source>
</reference>
<name>V6SMD3_9FLAO</name>
<dbReference type="Pfam" id="PF01364">
    <property type="entry name" value="Peptidase_C25"/>
    <property type="match status" value="1"/>
</dbReference>
<dbReference type="GO" id="GO:0006508">
    <property type="term" value="P:proteolysis"/>
    <property type="evidence" value="ECO:0007669"/>
    <property type="project" value="InterPro"/>
</dbReference>
<dbReference type="RefSeq" id="WP_023579679.1">
    <property type="nucleotide sequence ID" value="NZ_AVGG01000011.1"/>
</dbReference>
<dbReference type="NCBIfam" id="NF033707">
    <property type="entry name" value="T9SS_sortase"/>
    <property type="match status" value="1"/>
</dbReference>
<feature type="signal peptide" evidence="2">
    <location>
        <begin position="1"/>
        <end position="18"/>
    </location>
</feature>
<sequence>MKKHLLLILLMFPFAVFSQQRNDVVVDWKPATSYYIDSIPFLIPQFKAENFEFNPIEKTIVFRKRIPVASAVDENSLVVSNVVYETISKEDLKDLSFSKLPLKLNASIDYTLARDVKSVILSFSPIIKEGNVVKKVKSFSFSYSFVTESGKGVTSRSPIVNSVLASGDWYRFYIEKSGIYKLSKSFLQQLGFDTNVDPRRIKIYGNGGRMVPLLNSDPYPMDLEENAVQVIGEDDGSFDGDDYVLFYAEGVDVWNDDSETSVNLYDSKSYYYVTSQGGNGKRIGLNVQPVAPSDMTFSDFDDYQYHEVDLTNVGRLGRKWVGENFNIENVRSFDFSFPNIVTTVPVKIKVNAVSASYGQSTFKIKGNNSDLTTMTFLSLDPAVHVAAYERVFEGVFSSSSANVSVQLEYDNGGVPSSNGYLDNIALVAKRKLQGYGKQFLFRNDLTGSNIGIGEYQLISASGISQVWDVTDIYNVTKIENQAQANFSFKVVLGDVRKYVALDLADAYTPPSQSGGRIANQNLKGSIFTNGQGVPEDIDYLIVTPSSLKAQAEKLANFHRNYSQLNVKVVELPLIYQEFSSGKQDIGAIRNFIKYIYNSYPTFPSEDGKIKYVNLFGDASFDYKNRIFGNTNVVPVFEALFKVVSANNSTSVNFHNYLTFMSDDFFVLMDDDEGTMASPKGVDVAVGRMLVNSPEQADQMVNKVIEYHDEKSYGRWRNKYVVISDDAENTSDATLQQTLDNLADELYVQKPFVNVRKIHSDSYIQVTAAGGERYPSVNADFISELESGGLVFNYFGHGGEDGLAQERLFDKATAQNLKNQFRYPLFVTITCEFTRFDNPFRPTAGEYMYWNKAGGAISLITTTREIGQGPGDNINAVLNSKLYAFGSTNYVSVAEALRQTKNQVSVGDQNVVFCVGDPALKLAIPRPKVRLTKINDVPITLPTDTLKALSYVKMAGEVVDEFDNLQSGYNGDLAVQIFDKEINRSTLNNDGTQVVVGYVPGSNPPMPIYGPAIMNFTTLGETIFRGNASVTNGQFEFGFIVPRDIRMPVGTGRVSFYAKNNEPLGDNTGHDLTIKVGDINTNAVADNLPPRIRLYMNDRSFVSGGITNASPIFLADLEDENGINTASGIGHDIVAILDGDENNPFILNDYYETEPNNYTKGEVRYPFRNLAKGLHTLTLKVWDVYNNFATAEIQFIVMGDEEVALSNVLNYPNPFVSYTEFWFSHNRPFEQLDVQVQIMTITGKVVKTINQSVTTEGFLSRQIKWDGRDDFGDKIGKGVYVYKLTVKSLSSNKSAEKIEKLVIL</sequence>
<keyword evidence="1 2" id="KW-0732">Signal</keyword>
<protein>
    <recommendedName>
        <fullName evidence="3">Gingipain domain-containing protein</fullName>
    </recommendedName>
</protein>
<dbReference type="Gene3D" id="3.40.50.10390">
    <property type="entry name" value="Gingipain r, domain 1"/>
    <property type="match status" value="1"/>
</dbReference>
<comment type="caution">
    <text evidence="4">The sequence shown here is derived from an EMBL/GenBank/DDBJ whole genome shotgun (WGS) entry which is preliminary data.</text>
</comment>